<evidence type="ECO:0000313" key="1">
    <source>
        <dbReference type="EMBL" id="ARK07470.1"/>
    </source>
</evidence>
<name>A0A1W6DWT3_9CAUD</name>
<gene>
    <name evidence="1" type="ORF">LAV_00070</name>
</gene>
<proteinExistence type="predicted"/>
<protein>
    <submittedName>
        <fullName evidence="1">Uncharacterized protein</fullName>
    </submittedName>
</protein>
<keyword evidence="2" id="KW-1185">Reference proteome</keyword>
<sequence length="121" mass="13395">MIKHGAPPYLECSSAGDRRFSAFYARVGGKTIEEQYQAAKVFRNGDTGLSIKEAKGFRPVNAKEVAQLYAELWDRYMAEHPHLLPIIVVAAGLSDRFGRPGSVCQATELWRIRAAAITAKE</sequence>
<reference evidence="1 2" key="1">
    <citation type="submission" date="2017-02" db="EMBL/GenBank/DDBJ databases">
        <title>The first characterized phage against a member of the ecologically important #sphingomonads reveals high dissimilarity against all other known phages.</title>
        <authorList>
            <person name="Nielsen T.K."/>
            <person name="Carstens A.B."/>
            <person name="Kot W."/>
            <person name="Lametsch R."/>
            <person name="Neve H."/>
            <person name="Hansen L.H."/>
        </authorList>
    </citation>
    <scope>NUCLEOTIDE SEQUENCE [LARGE SCALE GENOMIC DNA]</scope>
</reference>
<dbReference type="Proteomes" id="UP000223906">
    <property type="component" value="Segment"/>
</dbReference>
<dbReference type="OrthoDB" id="24253at10239"/>
<accession>A0A1W6DWT3</accession>
<organism evidence="1 2">
    <name type="scientific">Sphingobium phage Lacusarx</name>
    <dbReference type="NCBI Taxonomy" id="1980139"/>
    <lineage>
        <taxon>Viruses</taxon>
        <taxon>Duplodnaviria</taxon>
        <taxon>Heunggongvirae</taxon>
        <taxon>Uroviricota</taxon>
        <taxon>Caudoviricetes</taxon>
        <taxon>Lacusarxvirus</taxon>
        <taxon>Lacusarxvirus lacusarx</taxon>
    </lineage>
</organism>
<dbReference type="EMBL" id="KY629563">
    <property type="protein sequence ID" value="ARK07470.1"/>
    <property type="molecule type" value="Genomic_DNA"/>
</dbReference>
<evidence type="ECO:0000313" key="2">
    <source>
        <dbReference type="Proteomes" id="UP000223906"/>
    </source>
</evidence>